<dbReference type="EMBL" id="PVNK01000126">
    <property type="protein sequence ID" value="PRQ02192.1"/>
    <property type="molecule type" value="Genomic_DNA"/>
</dbReference>
<keyword evidence="3" id="KW-1185">Reference proteome</keyword>
<proteinExistence type="predicted"/>
<evidence type="ECO:0000256" key="1">
    <source>
        <dbReference type="SAM" id="MobiDB-lite"/>
    </source>
</evidence>
<protein>
    <submittedName>
        <fullName evidence="2">Uncharacterized protein</fullName>
    </submittedName>
</protein>
<comment type="caution">
    <text evidence="2">The sequence shown here is derived from an EMBL/GenBank/DDBJ whole genome shotgun (WGS) entry which is preliminary data.</text>
</comment>
<evidence type="ECO:0000313" key="3">
    <source>
        <dbReference type="Proteomes" id="UP000237968"/>
    </source>
</evidence>
<dbReference type="RefSeq" id="WP_106391929.1">
    <property type="nucleotide sequence ID" value="NZ_PVNK01000126.1"/>
</dbReference>
<reference evidence="2 3" key="1">
    <citation type="submission" date="2018-03" db="EMBL/GenBank/DDBJ databases">
        <title>Draft Genome Sequences of the Obligatory Marine Myxobacteria Enhygromyxa salina SWB005.</title>
        <authorList>
            <person name="Poehlein A."/>
            <person name="Moghaddam J.A."/>
            <person name="Harms H."/>
            <person name="Alanjari M."/>
            <person name="Koenig G.M."/>
            <person name="Daniel R."/>
            <person name="Schaeberle T.F."/>
        </authorList>
    </citation>
    <scope>NUCLEOTIDE SEQUENCE [LARGE SCALE GENOMIC DNA]</scope>
    <source>
        <strain evidence="2 3">SWB005</strain>
    </source>
</reference>
<sequence length="517" mass="58517">MGSSQTNDLNETTAPGADAPLEDPETIAELERTLAEFHANPAEVLARQPEKTDEDGQVVAVSAFSEDELRAGRHVIASDQYRKLHSTIRDGVIITLSETVPGRAPFADNDRAEDLVDTLEHTRLDEMHAQGLRKAELAESPWSDDYWPLYTGALGLRYADPDFPRDRDWARNREYIEAHPAPTIVESGDSEAIDRLSPSEKYDLLVGDPSGTLTTQMWEWGRRYYEEYGEVERWMGICHGWAPVAYMLPRPRNYVDVVAADGETELRLFPSDIKALASLLWANVSTLRRFVGGRTKDKDPPTDEVGRLLAPAAFDTNPATWHLSVVNQIGVARRAFIIDATYDHEVWNQPVYAYRYSYFNPKTRTFQSGLDGAIVDYEDFRADDKFAKYRSSEVEKIVGVMMKLTYVTETPPSQRRVDSEDHDRRHTVQYMYDLELDAQTNILGGEWYQNKHPDFLWTPLPGVRARASADAFAMGTWAAPGEILPEWWRLAARYASRGLRPAPLSKVVEQLIAFANA</sequence>
<dbReference type="AlphaFoldDB" id="A0A2S9YAV8"/>
<dbReference type="GO" id="GO:0016755">
    <property type="term" value="F:aminoacyltransferase activity"/>
    <property type="evidence" value="ECO:0007669"/>
    <property type="project" value="InterPro"/>
</dbReference>
<dbReference type="Proteomes" id="UP000237968">
    <property type="component" value="Unassembled WGS sequence"/>
</dbReference>
<organism evidence="2 3">
    <name type="scientific">Enhygromyxa salina</name>
    <dbReference type="NCBI Taxonomy" id="215803"/>
    <lineage>
        <taxon>Bacteria</taxon>
        <taxon>Pseudomonadati</taxon>
        <taxon>Myxococcota</taxon>
        <taxon>Polyangia</taxon>
        <taxon>Nannocystales</taxon>
        <taxon>Nannocystaceae</taxon>
        <taxon>Enhygromyxa</taxon>
    </lineage>
</organism>
<accession>A0A2S9YAV8</accession>
<gene>
    <name evidence="2" type="ORF">ENSA5_25270</name>
</gene>
<feature type="compositionally biased region" description="Polar residues" evidence="1">
    <location>
        <begin position="1"/>
        <end position="13"/>
    </location>
</feature>
<feature type="region of interest" description="Disordered" evidence="1">
    <location>
        <begin position="1"/>
        <end position="25"/>
    </location>
</feature>
<evidence type="ECO:0000313" key="2">
    <source>
        <dbReference type="EMBL" id="PRQ02192.1"/>
    </source>
</evidence>
<dbReference type="OrthoDB" id="5888723at2"/>
<name>A0A2S9YAV8_9BACT</name>
<dbReference type="InterPro" id="IPR032048">
    <property type="entry name" value="TGase_elicitor"/>
</dbReference>
<dbReference type="Pfam" id="PF16683">
    <property type="entry name" value="TGase_elicitor"/>
    <property type="match status" value="1"/>
</dbReference>